<dbReference type="PRINTS" id="PR00131">
    <property type="entry name" value="GLHYDRLASE1"/>
</dbReference>
<evidence type="ECO:0000256" key="7">
    <source>
        <dbReference type="PROSITE-ProRule" id="PRU10055"/>
    </source>
</evidence>
<protein>
    <recommendedName>
        <fullName evidence="3">beta-glucosidase</fullName>
        <ecNumber evidence="3">3.2.1.21</ecNumber>
    </recommendedName>
</protein>
<dbReference type="GO" id="GO:0005975">
    <property type="term" value="P:carbohydrate metabolic process"/>
    <property type="evidence" value="ECO:0007669"/>
    <property type="project" value="InterPro"/>
</dbReference>
<dbReference type="EC" id="3.2.1.21" evidence="3"/>
<dbReference type="EMBL" id="GBUH01000001">
    <property type="protein sequence ID" value="JAO03641.1"/>
    <property type="molecule type" value="mRNA"/>
</dbReference>
<sequence length="504" mass="57475">MISFLKFTILLVLVTLVSRSLADEYVLNNKRFPSSFMFGVATSAYQIEGAWNEDGKTMSTWDNLTHVRPELIMDGRNADIACDSYHKYEEDVALMKEVGVNHYRLSLSWSRILPTGFPDQINEPGVNYYKNLFRALKANGIQPLVTIYHLELPLALQELNGVLNESFVDWYSDFAAVCFDLFGDDVKLWTTFNEPKQVCSGGYGYGYFFPYIKSEGLLEYQCTHNLLRAHAKAYRIYDEKFRARQGGKVAIVLDAYSYLPASESAADITAAETRMQFDLGWFANPIFNGDYPEIMKSRIATRSKGEGRAESRLPEFTEAEKIALNGSADFFGLNVYTAGLVAAIDDPPISNPPSKYQDMGVNDYQPSDWETTSLDWLKVTPWSMRHLLNWINDHYHQPDILITENGVCDNTGTLQDVQRVSYIQRYLSNIRDTMELDGINVIGYTVWSIIDNFEWAQGYTQKFGLHHVDFDSPNRTRTPKLSAQYYKNVCHTKCLLDDDSACID</sequence>
<evidence type="ECO:0000256" key="8">
    <source>
        <dbReference type="RuleBase" id="RU003690"/>
    </source>
</evidence>
<dbReference type="PANTHER" id="PTHR10353:SF36">
    <property type="entry name" value="LP05116P"/>
    <property type="match status" value="1"/>
</dbReference>
<evidence type="ECO:0000256" key="5">
    <source>
        <dbReference type="ARBA" id="ARBA00023180"/>
    </source>
</evidence>
<feature type="signal peptide" evidence="10">
    <location>
        <begin position="1"/>
        <end position="22"/>
    </location>
</feature>
<comment type="subunit">
    <text evidence="2">Homodimer.</text>
</comment>
<dbReference type="InterPro" id="IPR001360">
    <property type="entry name" value="Glyco_hydro_1"/>
</dbReference>
<accession>A0A0S7ENE8</accession>
<dbReference type="FunFam" id="3.20.20.80:FF:000013">
    <property type="entry name" value="lactase-phlorizin hydrolase"/>
    <property type="match status" value="1"/>
</dbReference>
<dbReference type="InterPro" id="IPR018120">
    <property type="entry name" value="Glyco_hydro_1_AS"/>
</dbReference>
<dbReference type="PANTHER" id="PTHR10353">
    <property type="entry name" value="GLYCOSYL HYDROLASE"/>
    <property type="match status" value="1"/>
</dbReference>
<evidence type="ECO:0000256" key="10">
    <source>
        <dbReference type="SAM" id="SignalP"/>
    </source>
</evidence>
<reference evidence="11" key="1">
    <citation type="submission" date="2014-10" db="EMBL/GenBank/DDBJ databases">
        <title>Glandular beta-glucosidases in juvenile Chrysomelina leaf beetles support the evolution of a host-plant-dependent chemical defence.</title>
        <authorList>
            <person name="Rahfeld P."/>
        </authorList>
    </citation>
    <scope>NUCLEOTIDE SEQUENCE</scope>
</reference>
<evidence type="ECO:0000256" key="3">
    <source>
        <dbReference type="ARBA" id="ARBA00012744"/>
    </source>
</evidence>
<evidence type="ECO:0000256" key="2">
    <source>
        <dbReference type="ARBA" id="ARBA00011738"/>
    </source>
</evidence>
<evidence type="ECO:0000256" key="9">
    <source>
        <dbReference type="RuleBase" id="RU004468"/>
    </source>
</evidence>
<evidence type="ECO:0000256" key="6">
    <source>
        <dbReference type="ARBA" id="ARBA00023295"/>
    </source>
</evidence>
<evidence type="ECO:0000256" key="1">
    <source>
        <dbReference type="ARBA" id="ARBA00010838"/>
    </source>
</evidence>
<organism evidence="11">
    <name type="scientific">Chrysomela populi</name>
    <name type="common">Poplar leaf beetle</name>
    <name type="synonym">Melasoma populi</name>
    <dbReference type="NCBI Taxonomy" id="154003"/>
    <lineage>
        <taxon>Eukaryota</taxon>
        <taxon>Metazoa</taxon>
        <taxon>Ecdysozoa</taxon>
        <taxon>Arthropoda</taxon>
        <taxon>Hexapoda</taxon>
        <taxon>Insecta</taxon>
        <taxon>Pterygota</taxon>
        <taxon>Neoptera</taxon>
        <taxon>Endopterygota</taxon>
        <taxon>Coleoptera</taxon>
        <taxon>Polyphaga</taxon>
        <taxon>Cucujiformia</taxon>
        <taxon>Chrysomeloidea</taxon>
        <taxon>Chrysomelidae</taxon>
        <taxon>Chrysomelinae</taxon>
        <taxon>Chrysomelini</taxon>
        <taxon>Chrysomela</taxon>
    </lineage>
</organism>
<feature type="chain" id="PRO_5006634956" description="beta-glucosidase" evidence="10">
    <location>
        <begin position="23"/>
        <end position="504"/>
    </location>
</feature>
<keyword evidence="5" id="KW-0325">Glycoprotein</keyword>
<keyword evidence="4 9" id="KW-0378">Hydrolase</keyword>
<dbReference type="Gene3D" id="3.20.20.80">
    <property type="entry name" value="Glycosidases"/>
    <property type="match status" value="1"/>
</dbReference>
<dbReference type="SUPFAM" id="SSF51445">
    <property type="entry name" value="(Trans)glycosidases"/>
    <property type="match status" value="1"/>
</dbReference>
<dbReference type="Pfam" id="PF00232">
    <property type="entry name" value="Glyco_hydro_1"/>
    <property type="match status" value="1"/>
</dbReference>
<proteinExistence type="evidence at transcript level"/>
<dbReference type="InterPro" id="IPR033132">
    <property type="entry name" value="GH_1_N_CS"/>
</dbReference>
<feature type="active site" description="Nucleophile" evidence="7">
    <location>
        <position position="404"/>
    </location>
</feature>
<keyword evidence="6 9" id="KW-0326">Glycosidase</keyword>
<name>A0A0S7ENE8_CHRPP</name>
<dbReference type="PROSITE" id="PS00653">
    <property type="entry name" value="GLYCOSYL_HYDROL_F1_2"/>
    <property type="match status" value="1"/>
</dbReference>
<evidence type="ECO:0000256" key="4">
    <source>
        <dbReference type="ARBA" id="ARBA00022801"/>
    </source>
</evidence>
<evidence type="ECO:0000313" key="11">
    <source>
        <dbReference type="EMBL" id="JAO03641.1"/>
    </source>
</evidence>
<dbReference type="PROSITE" id="PS00572">
    <property type="entry name" value="GLYCOSYL_HYDROL_F1_1"/>
    <property type="match status" value="1"/>
</dbReference>
<dbReference type="GO" id="GO:0008422">
    <property type="term" value="F:beta-glucosidase activity"/>
    <property type="evidence" value="ECO:0007669"/>
    <property type="project" value="TreeGrafter"/>
</dbReference>
<dbReference type="InterPro" id="IPR017853">
    <property type="entry name" value="GH"/>
</dbReference>
<dbReference type="AlphaFoldDB" id="A0A0S7ENE8"/>
<comment type="similarity">
    <text evidence="1 8">Belongs to the glycosyl hydrolase 1 family.</text>
</comment>
<keyword evidence="10" id="KW-0732">Signal</keyword>